<evidence type="ECO:0000313" key="3">
    <source>
        <dbReference type="Proteomes" id="UP000315711"/>
    </source>
</evidence>
<sequence>MEQYQKRFEEVNERLRLYSKWTDRKTRAEHYLKEEKTKLERLKSIVEKESKDVEQLEKLSFTNLFYTVVGRKLEKMEKEQQELLQAQLKYDEAKMTINDLEKEITEIDKILLPLGQPEKEYEQLLQEKKTLILSQDSLANEQIASLLEKEAKLTSQDNEYDEAIAAGENGLQALNVAISSLESASGWSTWDMFGGGMISTAIKHSHLDDAQSHIHDAQRALRHFEEELRDINAYTDFKIKVEGFLTFADYFFDGFIVDWMVHGKINDSLKQTTDMKRSIRKLLTTLESQRAALQKLIQDNQAERIRLIEEA</sequence>
<feature type="coiled-coil region" evidence="1">
    <location>
        <begin position="207"/>
        <end position="234"/>
    </location>
</feature>
<keyword evidence="3" id="KW-1185">Reference proteome</keyword>
<dbReference type="RefSeq" id="WP_144449276.1">
    <property type="nucleotide sequence ID" value="NZ_VLKZ01000002.1"/>
</dbReference>
<protein>
    <submittedName>
        <fullName evidence="2">Uncharacterized protein</fullName>
    </submittedName>
</protein>
<proteinExistence type="predicted"/>
<comment type="caution">
    <text evidence="2">The sequence shown here is derived from an EMBL/GenBank/DDBJ whole genome shotgun (WGS) entry which is preliminary data.</text>
</comment>
<dbReference type="OrthoDB" id="3540923at2"/>
<dbReference type="AlphaFoldDB" id="A0A562QR20"/>
<evidence type="ECO:0000313" key="2">
    <source>
        <dbReference type="EMBL" id="TWI59202.1"/>
    </source>
</evidence>
<evidence type="ECO:0000256" key="1">
    <source>
        <dbReference type="SAM" id="Coils"/>
    </source>
</evidence>
<name>A0A562QR20_9BACI</name>
<accession>A0A562QR20</accession>
<keyword evidence="1" id="KW-0175">Coiled coil</keyword>
<dbReference type="Proteomes" id="UP000315711">
    <property type="component" value="Unassembled WGS sequence"/>
</dbReference>
<feature type="coiled-coil region" evidence="1">
    <location>
        <begin position="32"/>
        <end position="110"/>
    </location>
</feature>
<dbReference type="EMBL" id="VLKZ01000002">
    <property type="protein sequence ID" value="TWI59202.1"/>
    <property type="molecule type" value="Genomic_DNA"/>
</dbReference>
<reference evidence="2 3" key="1">
    <citation type="journal article" date="2015" name="Stand. Genomic Sci.">
        <title>Genomic Encyclopedia of Bacterial and Archaeal Type Strains, Phase III: the genomes of soil and plant-associated and newly described type strains.</title>
        <authorList>
            <person name="Whitman W.B."/>
            <person name="Woyke T."/>
            <person name="Klenk H.P."/>
            <person name="Zhou Y."/>
            <person name="Lilburn T.G."/>
            <person name="Beck B.J."/>
            <person name="De Vos P."/>
            <person name="Vandamme P."/>
            <person name="Eisen J.A."/>
            <person name="Garrity G."/>
            <person name="Hugenholtz P."/>
            <person name="Kyrpides N.C."/>
        </authorList>
    </citation>
    <scope>NUCLEOTIDE SEQUENCE [LARGE SCALE GENOMIC DNA]</scope>
    <source>
        <strain evidence="2 3">CGMCC 1.10116</strain>
    </source>
</reference>
<gene>
    <name evidence="2" type="ORF">IQ10_00915</name>
</gene>
<organism evidence="2 3">
    <name type="scientific">Halalkalibacter nanhaiisediminis</name>
    <dbReference type="NCBI Taxonomy" id="688079"/>
    <lineage>
        <taxon>Bacteria</taxon>
        <taxon>Bacillati</taxon>
        <taxon>Bacillota</taxon>
        <taxon>Bacilli</taxon>
        <taxon>Bacillales</taxon>
        <taxon>Bacillaceae</taxon>
        <taxon>Halalkalibacter</taxon>
    </lineage>
</organism>